<evidence type="ECO:0000313" key="4">
    <source>
        <dbReference type="Proteomes" id="UP001147746"/>
    </source>
</evidence>
<dbReference type="Proteomes" id="UP001147746">
    <property type="component" value="Unassembled WGS sequence"/>
</dbReference>
<proteinExistence type="predicted"/>
<name>A0A9W9U4Y1_9EURO</name>
<sequence length="135" mass="15278">MPQSAQPPAVNEPVQSLLEVPGQVTPLSAQIAHQVAGTLRQYSTLWETYREKNAASERLEKENEELRAANFNLMEEQGFLEHRHAEQEALIAYYGQIFDKVRQGILGLIKDWEGSSMESTSENVETSDENGRWDS</sequence>
<evidence type="ECO:0000313" key="3">
    <source>
        <dbReference type="EMBL" id="KAJ5318298.1"/>
    </source>
</evidence>
<feature type="region of interest" description="Disordered" evidence="2">
    <location>
        <begin position="115"/>
        <end position="135"/>
    </location>
</feature>
<gene>
    <name evidence="3" type="ORF">N7476_004718</name>
</gene>
<comment type="caution">
    <text evidence="3">The sequence shown here is derived from an EMBL/GenBank/DDBJ whole genome shotgun (WGS) entry which is preliminary data.</text>
</comment>
<evidence type="ECO:0000256" key="2">
    <source>
        <dbReference type="SAM" id="MobiDB-lite"/>
    </source>
</evidence>
<feature type="coiled-coil region" evidence="1">
    <location>
        <begin position="45"/>
        <end position="76"/>
    </location>
</feature>
<evidence type="ECO:0000256" key="1">
    <source>
        <dbReference type="SAM" id="Coils"/>
    </source>
</evidence>
<reference evidence="3" key="1">
    <citation type="submission" date="2022-12" db="EMBL/GenBank/DDBJ databases">
        <authorList>
            <person name="Petersen C."/>
        </authorList>
    </citation>
    <scope>NUCLEOTIDE SEQUENCE</scope>
    <source>
        <strain evidence="3">IBT 21472</strain>
    </source>
</reference>
<keyword evidence="1" id="KW-0175">Coiled coil</keyword>
<dbReference type="AlphaFoldDB" id="A0A9W9U4Y1"/>
<keyword evidence="4" id="KW-1185">Reference proteome</keyword>
<reference evidence="3" key="2">
    <citation type="journal article" date="2023" name="IMA Fungus">
        <title>Comparative genomic study of the Penicillium genus elucidates a diverse pangenome and 15 lateral gene transfer events.</title>
        <authorList>
            <person name="Petersen C."/>
            <person name="Sorensen T."/>
            <person name="Nielsen M.R."/>
            <person name="Sondergaard T.E."/>
            <person name="Sorensen J.L."/>
            <person name="Fitzpatrick D.A."/>
            <person name="Frisvad J.C."/>
            <person name="Nielsen K.L."/>
        </authorList>
    </citation>
    <scope>NUCLEOTIDE SEQUENCE</scope>
    <source>
        <strain evidence="3">IBT 21472</strain>
    </source>
</reference>
<dbReference type="EMBL" id="JAPZBO010000004">
    <property type="protein sequence ID" value="KAJ5318298.1"/>
    <property type="molecule type" value="Genomic_DNA"/>
</dbReference>
<organism evidence="3 4">
    <name type="scientific">Penicillium atrosanguineum</name>
    <dbReference type="NCBI Taxonomy" id="1132637"/>
    <lineage>
        <taxon>Eukaryota</taxon>
        <taxon>Fungi</taxon>
        <taxon>Dikarya</taxon>
        <taxon>Ascomycota</taxon>
        <taxon>Pezizomycotina</taxon>
        <taxon>Eurotiomycetes</taxon>
        <taxon>Eurotiomycetidae</taxon>
        <taxon>Eurotiales</taxon>
        <taxon>Aspergillaceae</taxon>
        <taxon>Penicillium</taxon>
    </lineage>
</organism>
<protein>
    <submittedName>
        <fullName evidence="3">Uncharacterized protein</fullName>
    </submittedName>
</protein>
<accession>A0A9W9U4Y1</accession>